<dbReference type="Pfam" id="PF00702">
    <property type="entry name" value="Hydrolase"/>
    <property type="match status" value="1"/>
</dbReference>
<dbReference type="AlphaFoldDB" id="A0A1I3GTI5"/>
<proteinExistence type="predicted"/>
<dbReference type="NCBIfam" id="TIGR01549">
    <property type="entry name" value="HAD-SF-IA-v1"/>
    <property type="match status" value="1"/>
</dbReference>
<keyword evidence="1" id="KW-0378">Hydrolase</keyword>
<keyword evidence="2" id="KW-1185">Reference proteome</keyword>
<dbReference type="Gene3D" id="1.10.150.720">
    <property type="entry name" value="Haloacid dehalogenase-like hydrolase"/>
    <property type="match status" value="1"/>
</dbReference>
<dbReference type="STRING" id="1576369.SAMN05421753_107122"/>
<dbReference type="InterPro" id="IPR006549">
    <property type="entry name" value="HAD-SF_hydro_IIIA"/>
</dbReference>
<dbReference type="InterPro" id="IPR036412">
    <property type="entry name" value="HAD-like_sf"/>
</dbReference>
<dbReference type="EMBL" id="FOQD01000007">
    <property type="protein sequence ID" value="SFI26716.1"/>
    <property type="molecule type" value="Genomic_DNA"/>
</dbReference>
<name>A0A1I3GTI5_9PLAN</name>
<dbReference type="Proteomes" id="UP000199518">
    <property type="component" value="Unassembled WGS sequence"/>
</dbReference>
<dbReference type="PANTHER" id="PTHR46191:SF2">
    <property type="entry name" value="HALOACID DEHALOGENASE-LIKE HYDROLASE DOMAIN-CONTAINING PROTEIN 3"/>
    <property type="match status" value="1"/>
</dbReference>
<gene>
    <name evidence="1" type="ORF">SAMN05421753_107122</name>
</gene>
<dbReference type="SFLD" id="SFLDG01129">
    <property type="entry name" value="C1.5:_HAD__Beta-PGM__Phosphata"/>
    <property type="match status" value="1"/>
</dbReference>
<dbReference type="InterPro" id="IPR044924">
    <property type="entry name" value="HAD-SF_hydro_IA_REG-2-like_cap"/>
</dbReference>
<evidence type="ECO:0000313" key="2">
    <source>
        <dbReference type="Proteomes" id="UP000199518"/>
    </source>
</evidence>
<dbReference type="InterPro" id="IPR006439">
    <property type="entry name" value="HAD-SF_hydro_IA"/>
</dbReference>
<organism evidence="1 2">
    <name type="scientific">Planctomicrobium piriforme</name>
    <dbReference type="NCBI Taxonomy" id="1576369"/>
    <lineage>
        <taxon>Bacteria</taxon>
        <taxon>Pseudomonadati</taxon>
        <taxon>Planctomycetota</taxon>
        <taxon>Planctomycetia</taxon>
        <taxon>Planctomycetales</taxon>
        <taxon>Planctomycetaceae</taxon>
        <taxon>Planctomicrobium</taxon>
    </lineage>
</organism>
<dbReference type="Gene3D" id="3.40.50.1000">
    <property type="entry name" value="HAD superfamily/HAD-like"/>
    <property type="match status" value="1"/>
</dbReference>
<dbReference type="NCBIfam" id="TIGR01662">
    <property type="entry name" value="HAD-SF-IIIA"/>
    <property type="match status" value="1"/>
</dbReference>
<dbReference type="PANTHER" id="PTHR46191">
    <property type="match status" value="1"/>
</dbReference>
<dbReference type="RefSeq" id="WP_092049948.1">
    <property type="nucleotide sequence ID" value="NZ_FOQD01000007.1"/>
</dbReference>
<dbReference type="SUPFAM" id="SSF56784">
    <property type="entry name" value="HAD-like"/>
    <property type="match status" value="1"/>
</dbReference>
<reference evidence="2" key="1">
    <citation type="submission" date="2016-10" db="EMBL/GenBank/DDBJ databases">
        <authorList>
            <person name="Varghese N."/>
            <person name="Submissions S."/>
        </authorList>
    </citation>
    <scope>NUCLEOTIDE SEQUENCE [LARGE SCALE GENOMIC DNA]</scope>
    <source>
        <strain evidence="2">DSM 26348</strain>
    </source>
</reference>
<dbReference type="InterPro" id="IPR051828">
    <property type="entry name" value="HAD-like_hydrolase_domain"/>
</dbReference>
<dbReference type="InterPro" id="IPR023214">
    <property type="entry name" value="HAD_sf"/>
</dbReference>
<evidence type="ECO:0000313" key="1">
    <source>
        <dbReference type="EMBL" id="SFI26716.1"/>
    </source>
</evidence>
<accession>A0A1I3GTI5</accession>
<dbReference type="OrthoDB" id="9809962at2"/>
<dbReference type="PRINTS" id="PR00413">
    <property type="entry name" value="HADHALOGNASE"/>
</dbReference>
<dbReference type="SFLD" id="SFLDS00003">
    <property type="entry name" value="Haloacid_Dehalogenase"/>
    <property type="match status" value="1"/>
</dbReference>
<protein>
    <submittedName>
        <fullName evidence="1">Putative hydrolase of the HAD superfamily</fullName>
    </submittedName>
</protein>
<sequence>MPSSSAAIRCVAFDAVGTLIHAEPSVSQAYQQVARKYGADVPLPVLRERFLQSMSSRPMSAQTSEATELAFWQATVQDVIGTVTDPEACFQELYDHFGDPHSWRLDPDGAAALATLAKQGIQVCIASNFDERLQRVVNGMPELGVVSQVLISSQVGWRKPHPRFFEALQQAVNVPPSQILMVGDDVNLDVVPARQLGMQALHLAPGNSAPGSIRSLTEVVTYCGLDG</sequence>
<dbReference type="GO" id="GO:0016787">
    <property type="term" value="F:hydrolase activity"/>
    <property type="evidence" value="ECO:0007669"/>
    <property type="project" value="UniProtKB-KW"/>
</dbReference>